<dbReference type="STRING" id="200361.A0A453QG77"/>
<sequence length="114" mass="13240">VFVRGQGLCRRPGRGDHGRGADEAVLAQRESRAGDPPLQTHLVSRTLWPLEETFDDFTDNGIDNLVVSLYQMELDRMLFLLCFYLRLLLQKIEKYMAHIFNSDDLLSWLTQQEQ</sequence>
<evidence type="ECO:0000313" key="1">
    <source>
        <dbReference type="EnsemblPlants" id="AET7Gv20106700.1"/>
    </source>
</evidence>
<dbReference type="GO" id="GO:0006261">
    <property type="term" value="P:DNA-templated DNA replication"/>
    <property type="evidence" value="ECO:0007669"/>
    <property type="project" value="InterPro"/>
</dbReference>
<dbReference type="Gene3D" id="1.20.58.1030">
    <property type="match status" value="1"/>
</dbReference>
<dbReference type="GO" id="GO:0000727">
    <property type="term" value="P:double-strand break repair via break-induced replication"/>
    <property type="evidence" value="ECO:0007669"/>
    <property type="project" value="TreeGrafter"/>
</dbReference>
<reference evidence="2" key="2">
    <citation type="journal article" date="2017" name="Nat. Plants">
        <title>The Aegilops tauschii genome reveals multiple impacts of transposons.</title>
        <authorList>
            <person name="Zhao G."/>
            <person name="Zou C."/>
            <person name="Li K."/>
            <person name="Wang K."/>
            <person name="Li T."/>
            <person name="Gao L."/>
            <person name="Zhang X."/>
            <person name="Wang H."/>
            <person name="Yang Z."/>
            <person name="Liu X."/>
            <person name="Jiang W."/>
            <person name="Mao L."/>
            <person name="Kong X."/>
            <person name="Jiao Y."/>
            <person name="Jia J."/>
        </authorList>
    </citation>
    <scope>NUCLEOTIDE SEQUENCE [LARGE SCALE GENOMIC DNA]</scope>
    <source>
        <strain evidence="2">cv. AL8/78</strain>
    </source>
</reference>
<reference evidence="1" key="3">
    <citation type="journal article" date="2017" name="Nature">
        <title>Genome sequence of the progenitor of the wheat D genome Aegilops tauschii.</title>
        <authorList>
            <person name="Luo M.C."/>
            <person name="Gu Y.Q."/>
            <person name="Puiu D."/>
            <person name="Wang H."/>
            <person name="Twardziok S.O."/>
            <person name="Deal K.R."/>
            <person name="Huo N."/>
            <person name="Zhu T."/>
            <person name="Wang L."/>
            <person name="Wang Y."/>
            <person name="McGuire P.E."/>
            <person name="Liu S."/>
            <person name="Long H."/>
            <person name="Ramasamy R.K."/>
            <person name="Rodriguez J.C."/>
            <person name="Van S.L."/>
            <person name="Yuan L."/>
            <person name="Wang Z."/>
            <person name="Xia Z."/>
            <person name="Xiao L."/>
            <person name="Anderson O.D."/>
            <person name="Ouyang S."/>
            <person name="Liang Y."/>
            <person name="Zimin A.V."/>
            <person name="Pertea G."/>
            <person name="Qi P."/>
            <person name="Bennetzen J.L."/>
            <person name="Dai X."/>
            <person name="Dawson M.W."/>
            <person name="Muller H.G."/>
            <person name="Kugler K."/>
            <person name="Rivarola-Duarte L."/>
            <person name="Spannagl M."/>
            <person name="Mayer K.F.X."/>
            <person name="Lu F.H."/>
            <person name="Bevan M.W."/>
            <person name="Leroy P."/>
            <person name="Li P."/>
            <person name="You F.M."/>
            <person name="Sun Q."/>
            <person name="Liu Z."/>
            <person name="Lyons E."/>
            <person name="Wicker T."/>
            <person name="Salzberg S.L."/>
            <person name="Devos K.M."/>
            <person name="Dvorak J."/>
        </authorList>
    </citation>
    <scope>NUCLEOTIDE SEQUENCE [LARGE SCALE GENOMIC DNA]</scope>
    <source>
        <strain evidence="1">cv. AL8/78</strain>
    </source>
</reference>
<keyword evidence="2" id="KW-1185">Reference proteome</keyword>
<dbReference type="PANTHER" id="PTHR21206:SF0">
    <property type="entry name" value="DNA REPLICATION COMPLEX GINS PROTEIN SLD5"/>
    <property type="match status" value="1"/>
</dbReference>
<reference evidence="1" key="5">
    <citation type="journal article" date="2021" name="G3 (Bethesda)">
        <title>Aegilops tauschii genome assembly Aet v5.0 features greater sequence contiguity and improved annotation.</title>
        <authorList>
            <person name="Wang L."/>
            <person name="Zhu T."/>
            <person name="Rodriguez J.C."/>
            <person name="Deal K.R."/>
            <person name="Dubcovsky J."/>
            <person name="McGuire P.E."/>
            <person name="Lux T."/>
            <person name="Spannagl M."/>
            <person name="Mayer K.F.X."/>
            <person name="Baldrich P."/>
            <person name="Meyers B.C."/>
            <person name="Huo N."/>
            <person name="Gu Y.Q."/>
            <person name="Zhou H."/>
            <person name="Devos K.M."/>
            <person name="Bennetzen J.L."/>
            <person name="Unver T."/>
            <person name="Budak H."/>
            <person name="Gulick P.J."/>
            <person name="Galiba G."/>
            <person name="Kalapos B."/>
            <person name="Nelson D.R."/>
            <person name="Li P."/>
            <person name="You F.M."/>
            <person name="Luo M.C."/>
            <person name="Dvorak J."/>
        </authorList>
    </citation>
    <scope>NUCLEOTIDE SEQUENCE [LARGE SCALE GENOMIC DNA]</scope>
    <source>
        <strain evidence="1">cv. AL8/78</strain>
    </source>
</reference>
<dbReference type="Gramene" id="AET7Gv20106700.1">
    <property type="protein sequence ID" value="AET7Gv20106700.1"/>
    <property type="gene ID" value="AET7Gv20106700"/>
</dbReference>
<dbReference type="EnsemblPlants" id="AET7Gv20106700.1">
    <property type="protein sequence ID" value="AET7Gv20106700.1"/>
    <property type="gene ID" value="AET7Gv20106700"/>
</dbReference>
<dbReference type="PANTHER" id="PTHR21206">
    <property type="entry name" value="SLD5 PROTEIN"/>
    <property type="match status" value="1"/>
</dbReference>
<proteinExistence type="predicted"/>
<dbReference type="GO" id="GO:0000811">
    <property type="term" value="C:GINS complex"/>
    <property type="evidence" value="ECO:0007669"/>
    <property type="project" value="TreeGrafter"/>
</dbReference>
<protein>
    <submittedName>
        <fullName evidence="1">Uncharacterized protein</fullName>
    </submittedName>
</protein>
<accession>A0A453QG77</accession>
<dbReference type="InterPro" id="IPR036224">
    <property type="entry name" value="GINS_bundle-like_dom_sf"/>
</dbReference>
<reference evidence="1" key="4">
    <citation type="submission" date="2019-03" db="UniProtKB">
        <authorList>
            <consortium name="EnsemblPlants"/>
        </authorList>
    </citation>
    <scope>IDENTIFICATION</scope>
</reference>
<dbReference type="InterPro" id="IPR008591">
    <property type="entry name" value="GINS_Sld5"/>
</dbReference>
<reference evidence="2" key="1">
    <citation type="journal article" date="2014" name="Science">
        <title>Ancient hybridizations among the ancestral genomes of bread wheat.</title>
        <authorList>
            <consortium name="International Wheat Genome Sequencing Consortium,"/>
            <person name="Marcussen T."/>
            <person name="Sandve S.R."/>
            <person name="Heier L."/>
            <person name="Spannagl M."/>
            <person name="Pfeifer M."/>
            <person name="Jakobsen K.S."/>
            <person name="Wulff B.B."/>
            <person name="Steuernagel B."/>
            <person name="Mayer K.F."/>
            <person name="Olsen O.A."/>
        </authorList>
    </citation>
    <scope>NUCLEOTIDE SEQUENCE [LARGE SCALE GENOMIC DNA]</scope>
    <source>
        <strain evidence="2">cv. AL8/78</strain>
    </source>
</reference>
<organism evidence="1 2">
    <name type="scientific">Aegilops tauschii subsp. strangulata</name>
    <name type="common">Goatgrass</name>
    <dbReference type="NCBI Taxonomy" id="200361"/>
    <lineage>
        <taxon>Eukaryota</taxon>
        <taxon>Viridiplantae</taxon>
        <taxon>Streptophyta</taxon>
        <taxon>Embryophyta</taxon>
        <taxon>Tracheophyta</taxon>
        <taxon>Spermatophyta</taxon>
        <taxon>Magnoliopsida</taxon>
        <taxon>Liliopsida</taxon>
        <taxon>Poales</taxon>
        <taxon>Poaceae</taxon>
        <taxon>BOP clade</taxon>
        <taxon>Pooideae</taxon>
        <taxon>Triticodae</taxon>
        <taxon>Triticeae</taxon>
        <taxon>Triticinae</taxon>
        <taxon>Aegilops</taxon>
    </lineage>
</organism>
<dbReference type="SUPFAM" id="SSF158573">
    <property type="entry name" value="GINS helical bundle-like"/>
    <property type="match status" value="1"/>
</dbReference>
<evidence type="ECO:0000313" key="2">
    <source>
        <dbReference type="Proteomes" id="UP000015105"/>
    </source>
</evidence>
<dbReference type="AlphaFoldDB" id="A0A453QG77"/>
<dbReference type="Proteomes" id="UP000015105">
    <property type="component" value="Chromosome 7D"/>
</dbReference>
<name>A0A453QG77_AEGTS</name>